<name>A0ABM3QQA0_SPIOL</name>
<feature type="domain" description="DUF4283" evidence="2">
    <location>
        <begin position="83"/>
        <end position="146"/>
    </location>
</feature>
<feature type="region of interest" description="Disordered" evidence="1">
    <location>
        <begin position="1"/>
        <end position="32"/>
    </location>
</feature>
<sequence>MGSPSKPPDDLIMHDPKTSPEQSQEDNQPKSFREAIASSSQWFREARKIIATSLDWEDKEEVPPEDSLVVKFDKFTLSKLRQPWRMILMGKCMGIQVKASYMETRVKAMWRVKGLLEVIDIGKQVFLFKFTQPDDYERALFGGPWPSVNSFDCMLVWIRIEELPVEYYDKDALFEIAKLVGKPIRVDYATDKITRAKFARVCVETDLLNPLITRVWVGGQWQQIVYENITSLFKCGRIGHVTEMCDIVGDHNMDKGYNHGDPNKKDGL</sequence>
<reference evidence="3" key="1">
    <citation type="journal article" date="2021" name="Nat. Commun.">
        <title>Genomic analyses provide insights into spinach domestication and the genetic basis of agronomic traits.</title>
        <authorList>
            <person name="Cai X."/>
            <person name="Sun X."/>
            <person name="Xu C."/>
            <person name="Sun H."/>
            <person name="Wang X."/>
            <person name="Ge C."/>
            <person name="Zhang Z."/>
            <person name="Wang Q."/>
            <person name="Fei Z."/>
            <person name="Jiao C."/>
            <person name="Wang Q."/>
        </authorList>
    </citation>
    <scope>NUCLEOTIDE SEQUENCE [LARGE SCALE GENOMIC DNA]</scope>
    <source>
        <strain evidence="3">cv. Varoflay</strain>
    </source>
</reference>
<keyword evidence="3" id="KW-1185">Reference proteome</keyword>
<dbReference type="PANTHER" id="PTHR31286">
    <property type="entry name" value="GLYCINE-RICH CELL WALL STRUCTURAL PROTEIN 1.8-LIKE"/>
    <property type="match status" value="1"/>
</dbReference>
<evidence type="ECO:0000259" key="2">
    <source>
        <dbReference type="Pfam" id="PF14111"/>
    </source>
</evidence>
<dbReference type="InterPro" id="IPR025558">
    <property type="entry name" value="DUF4283"/>
</dbReference>
<dbReference type="PANTHER" id="PTHR31286:SF99">
    <property type="entry name" value="DUF4283 DOMAIN-CONTAINING PROTEIN"/>
    <property type="match status" value="1"/>
</dbReference>
<evidence type="ECO:0000313" key="4">
    <source>
        <dbReference type="RefSeq" id="XP_056685537.1"/>
    </source>
</evidence>
<dbReference type="InterPro" id="IPR040256">
    <property type="entry name" value="At4g02000-like"/>
</dbReference>
<evidence type="ECO:0000256" key="1">
    <source>
        <dbReference type="SAM" id="MobiDB-lite"/>
    </source>
</evidence>
<dbReference type="RefSeq" id="XP_056685537.1">
    <property type="nucleotide sequence ID" value="XM_056829559.1"/>
</dbReference>
<protein>
    <recommendedName>
        <fullName evidence="2">DUF4283 domain-containing protein</fullName>
    </recommendedName>
</protein>
<dbReference type="Pfam" id="PF14111">
    <property type="entry name" value="DUF4283"/>
    <property type="match status" value="1"/>
</dbReference>
<feature type="compositionally biased region" description="Basic and acidic residues" evidence="1">
    <location>
        <begin position="7"/>
        <end position="18"/>
    </location>
</feature>
<organism evidence="3 4">
    <name type="scientific">Spinacia oleracea</name>
    <name type="common">Spinach</name>
    <dbReference type="NCBI Taxonomy" id="3562"/>
    <lineage>
        <taxon>Eukaryota</taxon>
        <taxon>Viridiplantae</taxon>
        <taxon>Streptophyta</taxon>
        <taxon>Embryophyta</taxon>
        <taxon>Tracheophyta</taxon>
        <taxon>Spermatophyta</taxon>
        <taxon>Magnoliopsida</taxon>
        <taxon>eudicotyledons</taxon>
        <taxon>Gunneridae</taxon>
        <taxon>Pentapetalae</taxon>
        <taxon>Caryophyllales</taxon>
        <taxon>Chenopodiaceae</taxon>
        <taxon>Chenopodioideae</taxon>
        <taxon>Anserineae</taxon>
        <taxon>Spinacia</taxon>
    </lineage>
</organism>
<accession>A0ABM3QQA0</accession>
<dbReference type="GeneID" id="110804260"/>
<evidence type="ECO:0000313" key="3">
    <source>
        <dbReference type="Proteomes" id="UP000813463"/>
    </source>
</evidence>
<gene>
    <name evidence="4" type="primary">LOC110804260</name>
</gene>
<dbReference type="Proteomes" id="UP000813463">
    <property type="component" value="Chromosome 5"/>
</dbReference>
<proteinExistence type="predicted"/>
<reference evidence="4" key="2">
    <citation type="submission" date="2025-08" db="UniProtKB">
        <authorList>
            <consortium name="RefSeq"/>
        </authorList>
    </citation>
    <scope>IDENTIFICATION</scope>
    <source>
        <tissue evidence="4">Leaf</tissue>
    </source>
</reference>